<dbReference type="RefSeq" id="XP_018040689.1">
    <property type="nucleotide sequence ID" value="XM_018183888.1"/>
</dbReference>
<feature type="region of interest" description="Disordered" evidence="1">
    <location>
        <begin position="81"/>
        <end position="113"/>
    </location>
</feature>
<dbReference type="InParanoid" id="A0A177CS11"/>
<feature type="compositionally biased region" description="Low complexity" evidence="1">
    <location>
        <begin position="94"/>
        <end position="113"/>
    </location>
</feature>
<organism evidence="2 3">
    <name type="scientific">Paraphaeosphaeria sporulosa</name>
    <dbReference type="NCBI Taxonomy" id="1460663"/>
    <lineage>
        <taxon>Eukaryota</taxon>
        <taxon>Fungi</taxon>
        <taxon>Dikarya</taxon>
        <taxon>Ascomycota</taxon>
        <taxon>Pezizomycotina</taxon>
        <taxon>Dothideomycetes</taxon>
        <taxon>Pleosporomycetidae</taxon>
        <taxon>Pleosporales</taxon>
        <taxon>Massarineae</taxon>
        <taxon>Didymosphaeriaceae</taxon>
        <taxon>Paraphaeosphaeria</taxon>
    </lineage>
</organism>
<dbReference type="Proteomes" id="UP000077069">
    <property type="component" value="Unassembled WGS sequence"/>
</dbReference>
<accession>A0A177CS11</accession>
<evidence type="ECO:0000313" key="3">
    <source>
        <dbReference type="Proteomes" id="UP000077069"/>
    </source>
</evidence>
<protein>
    <submittedName>
        <fullName evidence="2">Uncharacterized protein</fullName>
    </submittedName>
</protein>
<evidence type="ECO:0000256" key="1">
    <source>
        <dbReference type="SAM" id="MobiDB-lite"/>
    </source>
</evidence>
<evidence type="ECO:0000313" key="2">
    <source>
        <dbReference type="EMBL" id="OAG10324.1"/>
    </source>
</evidence>
<sequence length="150" mass="15937">MRDDTNTGTTHSTLSQALCYFSLPVTSTHFSIETPGTTPLQAYSPDIIPDPYHPLLASRQLSPEHHMASTDNSSLLQLQTSAANRPAARPIQHGASSPASSTTSSSSGSTSPSTLCCSRCRRESGGSMVQFGTNLYYCTHCARMTGYCAG</sequence>
<reference evidence="2 3" key="1">
    <citation type="submission" date="2016-05" db="EMBL/GenBank/DDBJ databases">
        <title>Comparative analysis of secretome profiles of manganese(II)-oxidizing ascomycete fungi.</title>
        <authorList>
            <consortium name="DOE Joint Genome Institute"/>
            <person name="Zeiner C.A."/>
            <person name="Purvine S.O."/>
            <person name="Zink E.M."/>
            <person name="Wu S."/>
            <person name="Pasa-Tolic L."/>
            <person name="Chaput D.L."/>
            <person name="Haridas S."/>
            <person name="Grigoriev I.V."/>
            <person name="Santelli C.M."/>
            <person name="Hansel C.M."/>
        </authorList>
    </citation>
    <scope>NUCLEOTIDE SEQUENCE [LARGE SCALE GENOMIC DNA]</scope>
    <source>
        <strain evidence="2 3">AP3s5-JAC2a</strain>
    </source>
</reference>
<gene>
    <name evidence="2" type="ORF">CC84DRAFT_1236925</name>
</gene>
<dbReference type="EMBL" id="KV441549">
    <property type="protein sequence ID" value="OAG10324.1"/>
    <property type="molecule type" value="Genomic_DNA"/>
</dbReference>
<name>A0A177CS11_9PLEO</name>
<dbReference type="OrthoDB" id="3920481at2759"/>
<proteinExistence type="predicted"/>
<dbReference type="GeneID" id="28767374"/>
<dbReference type="AlphaFoldDB" id="A0A177CS11"/>
<keyword evidence="3" id="KW-1185">Reference proteome</keyword>